<protein>
    <submittedName>
        <fullName evidence="1">Uncharacterized protein</fullName>
    </submittedName>
</protein>
<reference evidence="2" key="1">
    <citation type="journal article" date="2019" name="Int. J. Syst. Evol. Microbiol.">
        <title>The Global Catalogue of Microorganisms (GCM) 10K type strain sequencing project: providing services to taxonomists for standard genome sequencing and annotation.</title>
        <authorList>
            <consortium name="The Broad Institute Genomics Platform"/>
            <consortium name="The Broad Institute Genome Sequencing Center for Infectious Disease"/>
            <person name="Wu L."/>
            <person name="Ma J."/>
        </authorList>
    </citation>
    <scope>NUCLEOTIDE SEQUENCE [LARGE SCALE GENOMIC DNA]</scope>
    <source>
        <strain evidence="2">KCTC 52127</strain>
    </source>
</reference>
<evidence type="ECO:0000313" key="2">
    <source>
        <dbReference type="Proteomes" id="UP001597508"/>
    </source>
</evidence>
<evidence type="ECO:0000313" key="1">
    <source>
        <dbReference type="EMBL" id="MFD2567970.1"/>
    </source>
</evidence>
<keyword evidence="2" id="KW-1185">Reference proteome</keyword>
<dbReference type="Proteomes" id="UP001597508">
    <property type="component" value="Unassembled WGS sequence"/>
</dbReference>
<dbReference type="EMBL" id="JBHULH010000004">
    <property type="protein sequence ID" value="MFD2567970.1"/>
    <property type="molecule type" value="Genomic_DNA"/>
</dbReference>
<dbReference type="RefSeq" id="WP_379666674.1">
    <property type="nucleotide sequence ID" value="NZ_JBHULH010000004.1"/>
</dbReference>
<accession>A0ABW5LTK9</accession>
<organism evidence="1 2">
    <name type="scientific">Pseudotenacibaculum haliotis</name>
    <dbReference type="NCBI Taxonomy" id="1862138"/>
    <lineage>
        <taxon>Bacteria</taxon>
        <taxon>Pseudomonadati</taxon>
        <taxon>Bacteroidota</taxon>
        <taxon>Flavobacteriia</taxon>
        <taxon>Flavobacteriales</taxon>
        <taxon>Flavobacteriaceae</taxon>
        <taxon>Pseudotenacibaculum</taxon>
    </lineage>
</organism>
<comment type="caution">
    <text evidence="1">The sequence shown here is derived from an EMBL/GenBank/DDBJ whole genome shotgun (WGS) entry which is preliminary data.</text>
</comment>
<proteinExistence type="predicted"/>
<gene>
    <name evidence="1" type="ORF">ACFSRZ_11340</name>
</gene>
<name>A0ABW5LTK9_9FLAO</name>
<sequence length="114" mass="12784">MAIWTTTNRACKTLWTSLYSMQQLVTNFDDSGALYMNDLTFYNQLADADQLSDEAKMVADQLDNIFINGRGAQYEPGVDHAQALSGMITILTDKTKQVQDLASQVDASYKFWGE</sequence>